<organism evidence="1 2">
    <name type="scientific">Fusarium culmorum</name>
    <dbReference type="NCBI Taxonomy" id="5516"/>
    <lineage>
        <taxon>Eukaryota</taxon>
        <taxon>Fungi</taxon>
        <taxon>Dikarya</taxon>
        <taxon>Ascomycota</taxon>
        <taxon>Pezizomycotina</taxon>
        <taxon>Sordariomycetes</taxon>
        <taxon>Hypocreomycetidae</taxon>
        <taxon>Hypocreales</taxon>
        <taxon>Nectriaceae</taxon>
        <taxon>Fusarium</taxon>
    </lineage>
</organism>
<evidence type="ECO:0000313" key="1">
    <source>
        <dbReference type="EMBL" id="PTD03656.1"/>
    </source>
</evidence>
<dbReference type="AlphaFoldDB" id="A0A2T4GJB0"/>
<dbReference type="Proteomes" id="UP000241587">
    <property type="component" value="Unassembled WGS sequence"/>
</dbReference>
<dbReference type="OrthoDB" id="10308376at2759"/>
<reference evidence="1 2" key="1">
    <citation type="submission" date="2018-02" db="EMBL/GenBank/DDBJ databases">
        <title>Fusarium culmorum secondary metabolites in fungal-bacterial-plant interactions.</title>
        <authorList>
            <person name="Schmidt R."/>
        </authorList>
    </citation>
    <scope>NUCLEOTIDE SEQUENCE [LARGE SCALE GENOMIC DNA]</scope>
    <source>
        <strain evidence="1 2">PV</strain>
    </source>
</reference>
<sequence length="157" mass="16930">MARMHSFSGVRQCSADTESRVNGCGVLTCPEGGLCPGRRKKGAPWTGKNEQKKHLLLVARPPTSFFSSSCFPLSPKHHGPAAPIPPSLFLGDLPSSFHLPPGHRISSCLSRSDFAPPPSCIAIDIDIPRHFQVVCCLSDDSKQLPRQPASTAQQFNS</sequence>
<gene>
    <name evidence="1" type="ORF">FCULG_00001810</name>
</gene>
<proteinExistence type="predicted"/>
<keyword evidence="2" id="KW-1185">Reference proteome</keyword>
<name>A0A2T4GJB0_FUSCU</name>
<accession>A0A2T4GJB0</accession>
<comment type="caution">
    <text evidence="1">The sequence shown here is derived from an EMBL/GenBank/DDBJ whole genome shotgun (WGS) entry which is preliminary data.</text>
</comment>
<dbReference type="OMA" id="IDIPRHF"/>
<dbReference type="EMBL" id="PVEM01000012">
    <property type="protein sequence ID" value="PTD03656.1"/>
    <property type="molecule type" value="Genomic_DNA"/>
</dbReference>
<protein>
    <submittedName>
        <fullName evidence="1">Uncharacterized protein</fullName>
    </submittedName>
</protein>
<evidence type="ECO:0000313" key="2">
    <source>
        <dbReference type="Proteomes" id="UP000241587"/>
    </source>
</evidence>